<dbReference type="OrthoDB" id="1470350at2759"/>
<comment type="caution">
    <text evidence="2">The sequence shown here is derived from an EMBL/GenBank/DDBJ whole genome shotgun (WGS) entry which is preliminary data.</text>
</comment>
<dbReference type="EMBL" id="JAAGWQ010000188">
    <property type="protein sequence ID" value="KAF5660855.1"/>
    <property type="molecule type" value="Genomic_DNA"/>
</dbReference>
<keyword evidence="3" id="KW-1185">Reference proteome</keyword>
<reference evidence="2 3" key="1">
    <citation type="submission" date="2020-05" db="EMBL/GenBank/DDBJ databases">
        <title>Identification and distribution of gene clusters putatively required for synthesis of sphingolipid metabolism inhibitors in phylogenetically diverse species of the filamentous fungus Fusarium.</title>
        <authorList>
            <person name="Kim H.-S."/>
            <person name="Busman M."/>
            <person name="Brown D.W."/>
            <person name="Divon H."/>
            <person name="Uhlig S."/>
            <person name="Proctor R.H."/>
        </authorList>
    </citation>
    <scope>NUCLEOTIDE SEQUENCE [LARGE SCALE GENOMIC DNA]</scope>
    <source>
        <strain evidence="2 3">NRRL 20693</strain>
    </source>
</reference>
<evidence type="ECO:0000259" key="1">
    <source>
        <dbReference type="Pfam" id="PF06985"/>
    </source>
</evidence>
<dbReference type="Proteomes" id="UP000567885">
    <property type="component" value="Unassembled WGS sequence"/>
</dbReference>
<gene>
    <name evidence="2" type="ORF">FHETE_8706</name>
</gene>
<proteinExistence type="predicted"/>
<dbReference type="AlphaFoldDB" id="A0A8H5T1G7"/>
<sequence length="340" mass="38860">MWGNGQDECSIALNGVSFKIRQNLWDALYYLRKHTTGTWYWIDAICINQKDVLERNQQVRMMHHIYFRAQTVVAWLGKRYDTYDATVSKLEQLSHCRPSSGGVQSQTASKLPQPDMLSTQEGKLAEELHRDSYWNRLGIIEEIGQAQRIQVCFGSAAAVDWDQFTLFIQQHPGVHNGLERLAQQRVNKHNGSATLLKLLQTNRNAECQDRKDKIYGLVGLASDARNFKIDYNKSLFQIWTDVMEFLNLQSLFEGEDITFVGGLVKSLLMGTNYSPLQQILRPYGPEDGDDTIITNINHYKAFKLKGAMLGVVIHVGPHPREIVSNLSAVDKWIERIQANY</sequence>
<dbReference type="InterPro" id="IPR052895">
    <property type="entry name" value="HetReg/Transcr_Mod"/>
</dbReference>
<accession>A0A8H5T1G7</accession>
<dbReference type="PANTHER" id="PTHR24148">
    <property type="entry name" value="ANKYRIN REPEAT DOMAIN-CONTAINING PROTEIN 39 HOMOLOG-RELATED"/>
    <property type="match status" value="1"/>
</dbReference>
<organism evidence="2 3">
    <name type="scientific">Fusarium heterosporum</name>
    <dbReference type="NCBI Taxonomy" id="42747"/>
    <lineage>
        <taxon>Eukaryota</taxon>
        <taxon>Fungi</taxon>
        <taxon>Dikarya</taxon>
        <taxon>Ascomycota</taxon>
        <taxon>Pezizomycotina</taxon>
        <taxon>Sordariomycetes</taxon>
        <taxon>Hypocreomycetidae</taxon>
        <taxon>Hypocreales</taxon>
        <taxon>Nectriaceae</taxon>
        <taxon>Fusarium</taxon>
        <taxon>Fusarium heterosporum species complex</taxon>
    </lineage>
</organism>
<dbReference type="InterPro" id="IPR010730">
    <property type="entry name" value="HET"/>
</dbReference>
<evidence type="ECO:0000313" key="3">
    <source>
        <dbReference type="Proteomes" id="UP000567885"/>
    </source>
</evidence>
<feature type="domain" description="Heterokaryon incompatibility" evidence="1">
    <location>
        <begin position="2"/>
        <end position="142"/>
    </location>
</feature>
<dbReference type="PANTHER" id="PTHR24148:SF64">
    <property type="entry name" value="HETEROKARYON INCOMPATIBILITY DOMAIN-CONTAINING PROTEIN"/>
    <property type="match status" value="1"/>
</dbReference>
<name>A0A8H5T1G7_FUSHE</name>
<dbReference type="Pfam" id="PF06985">
    <property type="entry name" value="HET"/>
    <property type="match status" value="1"/>
</dbReference>
<evidence type="ECO:0000313" key="2">
    <source>
        <dbReference type="EMBL" id="KAF5660855.1"/>
    </source>
</evidence>
<protein>
    <submittedName>
        <fullName evidence="2">Het domain-containing protein</fullName>
    </submittedName>
</protein>